<organism evidence="2 3">
    <name type="scientific">Cryphonectria parasitica (strain ATCC 38755 / EP155)</name>
    <dbReference type="NCBI Taxonomy" id="660469"/>
    <lineage>
        <taxon>Eukaryota</taxon>
        <taxon>Fungi</taxon>
        <taxon>Dikarya</taxon>
        <taxon>Ascomycota</taxon>
        <taxon>Pezizomycotina</taxon>
        <taxon>Sordariomycetes</taxon>
        <taxon>Sordariomycetidae</taxon>
        <taxon>Diaporthales</taxon>
        <taxon>Cryphonectriaceae</taxon>
        <taxon>Cryphonectria-Endothia species complex</taxon>
        <taxon>Cryphonectria</taxon>
    </lineage>
</organism>
<dbReference type="Gene3D" id="3.40.630.30">
    <property type="match status" value="1"/>
</dbReference>
<dbReference type="InterPro" id="IPR000182">
    <property type="entry name" value="GNAT_dom"/>
</dbReference>
<sequence>MPEDKDWWDYRFHGRLEHPDDHRKFFRILVQAWISPDNEDCTVLIAEVYEEAAGAWQAGGYAAWNVAYVNLRKHGKEYQSPNIAAILNAAGAETRRDANAARSASHARAADEGHARYLDPVYGIDQIYLQALGTHPSFTRRGVARGLVRWGMDRAVRDGVVAVLQAAPMARAVYPRFGFEELGMVTAQVEGEEEKTFLWPMVWDPKKQAPAQG</sequence>
<evidence type="ECO:0000259" key="1">
    <source>
        <dbReference type="PROSITE" id="PS51186"/>
    </source>
</evidence>
<dbReference type="CDD" id="cd04301">
    <property type="entry name" value="NAT_SF"/>
    <property type="match status" value="1"/>
</dbReference>
<protein>
    <recommendedName>
        <fullName evidence="1">N-acetyltransferase domain-containing protein</fullName>
    </recommendedName>
</protein>
<comment type="caution">
    <text evidence="2">The sequence shown here is derived from an EMBL/GenBank/DDBJ whole genome shotgun (WGS) entry which is preliminary data.</text>
</comment>
<dbReference type="GeneID" id="63836826"/>
<dbReference type="RefSeq" id="XP_040775927.1">
    <property type="nucleotide sequence ID" value="XM_040919697.1"/>
</dbReference>
<accession>A0A9P4Y1S8</accession>
<dbReference type="Pfam" id="PF00583">
    <property type="entry name" value="Acetyltransf_1"/>
    <property type="match status" value="1"/>
</dbReference>
<dbReference type="PANTHER" id="PTHR42791:SF2">
    <property type="entry name" value="N-ACETYLTRANSFERASE DOMAIN-CONTAINING PROTEIN"/>
    <property type="match status" value="1"/>
</dbReference>
<evidence type="ECO:0000313" key="3">
    <source>
        <dbReference type="Proteomes" id="UP000803844"/>
    </source>
</evidence>
<name>A0A9P4Y1S8_CRYP1</name>
<dbReference type="SUPFAM" id="SSF55729">
    <property type="entry name" value="Acyl-CoA N-acyltransferases (Nat)"/>
    <property type="match status" value="1"/>
</dbReference>
<dbReference type="PROSITE" id="PS51186">
    <property type="entry name" value="GNAT"/>
    <property type="match status" value="1"/>
</dbReference>
<proteinExistence type="predicted"/>
<dbReference type="PANTHER" id="PTHR42791">
    <property type="entry name" value="GNAT FAMILY ACETYLTRANSFERASE"/>
    <property type="match status" value="1"/>
</dbReference>
<reference evidence="2" key="1">
    <citation type="journal article" date="2020" name="Phytopathology">
        <title>Genome sequence of the chestnut blight fungus Cryphonectria parasitica EP155: A fundamental resource for an archetypical invasive plant pathogen.</title>
        <authorList>
            <person name="Crouch J.A."/>
            <person name="Dawe A."/>
            <person name="Aerts A."/>
            <person name="Barry K."/>
            <person name="Churchill A.C.L."/>
            <person name="Grimwood J."/>
            <person name="Hillman B."/>
            <person name="Milgroom M.G."/>
            <person name="Pangilinan J."/>
            <person name="Smith M."/>
            <person name="Salamov A."/>
            <person name="Schmutz J."/>
            <person name="Yadav J."/>
            <person name="Grigoriev I.V."/>
            <person name="Nuss D."/>
        </authorList>
    </citation>
    <scope>NUCLEOTIDE SEQUENCE</scope>
    <source>
        <strain evidence="2">EP155</strain>
    </source>
</reference>
<dbReference type="EMBL" id="MU032348">
    <property type="protein sequence ID" value="KAF3764966.1"/>
    <property type="molecule type" value="Genomic_DNA"/>
</dbReference>
<dbReference type="InterPro" id="IPR052523">
    <property type="entry name" value="Trichothecene_AcTrans"/>
</dbReference>
<dbReference type="Proteomes" id="UP000803844">
    <property type="component" value="Unassembled WGS sequence"/>
</dbReference>
<gene>
    <name evidence="2" type="ORF">M406DRAFT_322815</name>
</gene>
<dbReference type="OrthoDB" id="4738875at2759"/>
<evidence type="ECO:0000313" key="2">
    <source>
        <dbReference type="EMBL" id="KAF3764966.1"/>
    </source>
</evidence>
<keyword evidence="3" id="KW-1185">Reference proteome</keyword>
<dbReference type="AlphaFoldDB" id="A0A9P4Y1S8"/>
<dbReference type="GO" id="GO:0016747">
    <property type="term" value="F:acyltransferase activity, transferring groups other than amino-acyl groups"/>
    <property type="evidence" value="ECO:0007669"/>
    <property type="project" value="InterPro"/>
</dbReference>
<feature type="domain" description="N-acetyltransferase" evidence="1">
    <location>
        <begin position="69"/>
        <end position="204"/>
    </location>
</feature>
<dbReference type="InterPro" id="IPR016181">
    <property type="entry name" value="Acyl_CoA_acyltransferase"/>
</dbReference>